<sequence length="407" mass="47110">MNIVLLSIGGLNDLSENAVYPDLLRRFRDEGHSVHVVCQRERRLGLDTEMNVEHGIKVLRVKTGNITKTNLVEKGISTILIGWQFKNAINKYFGDIKFDLVLYSTPPITIANTVSFIKKRDRATSYLMLKDIFPQNAIDIGLLKNTGWKSLIYKYFRKKEKQLYLMSDHIGCMSKANIEFILKHNPYLNKDNVEICPNTINPLVKKHVDKNQSRARFNLPKDKIIFVYGGNFGKPQNVDYIIEVLKDNELNNMIHFVMVGAGTDFYKIKDYKKQASDDYITVLNSLNKVEYDDLLDACDVGLIFLDYRFTIPNFPSRLLDYMNHEIPVLAATDTNTDVGQVITDGKFGWWCESKGTKIYKEIIAMIIREKDSLIKIGMNGRQYLEQNYRTEKAYKIIMSHFNIEEKR</sequence>
<dbReference type="Proteomes" id="UP000095743">
    <property type="component" value="Chromosome"/>
</dbReference>
<dbReference type="GO" id="GO:0016757">
    <property type="term" value="F:glycosyltransferase activity"/>
    <property type="evidence" value="ECO:0007669"/>
    <property type="project" value="InterPro"/>
</dbReference>
<evidence type="ECO:0000313" key="2">
    <source>
        <dbReference type="EMBL" id="AOT70133.1"/>
    </source>
</evidence>
<dbReference type="STRING" id="1424294.Gferi_11345"/>
<reference evidence="2 3" key="1">
    <citation type="submission" date="2016-09" db="EMBL/GenBank/DDBJ databases">
        <title>Genomic analysis reveals versatility of anaerobic energy metabolism of Geosporobacter ferrireducens IRF9 of phylum Firmicutes.</title>
        <authorList>
            <person name="Kim S.-J."/>
        </authorList>
    </citation>
    <scope>NUCLEOTIDE SEQUENCE [LARGE SCALE GENOMIC DNA]</scope>
    <source>
        <strain evidence="2 3">IRF9</strain>
    </source>
</reference>
<dbReference type="KEGG" id="gfe:Gferi_11345"/>
<dbReference type="CDD" id="cd03794">
    <property type="entry name" value="GT4_WbuB-like"/>
    <property type="match status" value="1"/>
</dbReference>
<dbReference type="PANTHER" id="PTHR12526">
    <property type="entry name" value="GLYCOSYLTRANSFERASE"/>
    <property type="match status" value="1"/>
</dbReference>
<dbReference type="EMBL" id="CP017269">
    <property type="protein sequence ID" value="AOT70133.1"/>
    <property type="molecule type" value="Genomic_DNA"/>
</dbReference>
<dbReference type="SUPFAM" id="SSF53756">
    <property type="entry name" value="UDP-Glycosyltransferase/glycogen phosphorylase"/>
    <property type="match status" value="1"/>
</dbReference>
<evidence type="ECO:0000313" key="3">
    <source>
        <dbReference type="Proteomes" id="UP000095743"/>
    </source>
</evidence>
<dbReference type="InterPro" id="IPR001296">
    <property type="entry name" value="Glyco_trans_1"/>
</dbReference>
<dbReference type="Gene3D" id="3.40.50.2000">
    <property type="entry name" value="Glycogen Phosphorylase B"/>
    <property type="match status" value="2"/>
</dbReference>
<evidence type="ECO:0000259" key="1">
    <source>
        <dbReference type="Pfam" id="PF00534"/>
    </source>
</evidence>
<organism evidence="2 3">
    <name type="scientific">Geosporobacter ferrireducens</name>
    <dbReference type="NCBI Taxonomy" id="1424294"/>
    <lineage>
        <taxon>Bacteria</taxon>
        <taxon>Bacillati</taxon>
        <taxon>Bacillota</taxon>
        <taxon>Clostridia</taxon>
        <taxon>Peptostreptococcales</taxon>
        <taxon>Thermotaleaceae</taxon>
        <taxon>Geosporobacter</taxon>
    </lineage>
</organism>
<name>A0A1D8GGW0_9FIRM</name>
<keyword evidence="3" id="KW-1185">Reference proteome</keyword>
<proteinExistence type="predicted"/>
<dbReference type="OrthoDB" id="9801697at2"/>
<dbReference type="PANTHER" id="PTHR12526:SF609">
    <property type="entry name" value="LIPOPOLYSACCHARIDE BIOSYNTHESIS PROTEIN"/>
    <property type="match status" value="1"/>
</dbReference>
<dbReference type="Pfam" id="PF00534">
    <property type="entry name" value="Glycos_transf_1"/>
    <property type="match status" value="1"/>
</dbReference>
<gene>
    <name evidence="2" type="ORF">Gferi_11345</name>
</gene>
<feature type="domain" description="Glycosyl transferase family 1" evidence="1">
    <location>
        <begin position="210"/>
        <end position="382"/>
    </location>
</feature>
<dbReference type="RefSeq" id="WP_069976537.1">
    <property type="nucleotide sequence ID" value="NZ_CP017269.1"/>
</dbReference>
<accession>A0A1D8GGW0</accession>
<dbReference type="AlphaFoldDB" id="A0A1D8GGW0"/>
<keyword evidence="2" id="KW-0808">Transferase</keyword>
<protein>
    <submittedName>
        <fullName evidence="2">Glycosyltransferase WbuB</fullName>
    </submittedName>
</protein>